<evidence type="ECO:0000256" key="4">
    <source>
        <dbReference type="ARBA" id="ARBA00022679"/>
    </source>
</evidence>
<evidence type="ECO:0000256" key="9">
    <source>
        <dbReference type="ARBA" id="ARBA00022842"/>
    </source>
</evidence>
<dbReference type="PRINTS" id="PR01099">
    <property type="entry name" value="HYETHTZKNASE"/>
</dbReference>
<evidence type="ECO:0000313" key="12">
    <source>
        <dbReference type="EMBL" id="AYQ54768.1"/>
    </source>
</evidence>
<dbReference type="SUPFAM" id="SSF53613">
    <property type="entry name" value="Ribokinase-like"/>
    <property type="match status" value="1"/>
</dbReference>
<dbReference type="Proteomes" id="UP000273278">
    <property type="component" value="Chromosome"/>
</dbReference>
<keyword evidence="5 11" id="KW-0479">Metal-binding</keyword>
<keyword evidence="9 11" id="KW-0460">Magnesium</keyword>
<dbReference type="GO" id="GO:0009229">
    <property type="term" value="P:thiamine diphosphate biosynthetic process"/>
    <property type="evidence" value="ECO:0007669"/>
    <property type="project" value="UniProtKB-UniRule"/>
</dbReference>
<dbReference type="InterPro" id="IPR000417">
    <property type="entry name" value="Hyethyz_kinase"/>
</dbReference>
<evidence type="ECO:0000256" key="7">
    <source>
        <dbReference type="ARBA" id="ARBA00022777"/>
    </source>
</evidence>
<comment type="pathway">
    <text evidence="3 11">Cofactor biosynthesis; thiamine diphosphate biosynthesis; 4-methyl-5-(2-phosphoethyl)-thiazole from 5-(2-hydroxyethyl)-4-methylthiazole: step 1/1.</text>
</comment>
<dbReference type="EC" id="2.7.1.50" evidence="11"/>
<feature type="binding site" evidence="11">
    <location>
        <position position="44"/>
    </location>
    <ligand>
        <name>substrate</name>
    </ligand>
</feature>
<organism evidence="12 13">
    <name type="scientific">Methanomethylophilus alvi</name>
    <dbReference type="NCBI Taxonomy" id="1291540"/>
    <lineage>
        <taxon>Archaea</taxon>
        <taxon>Methanobacteriati</taxon>
        <taxon>Thermoplasmatota</taxon>
        <taxon>Thermoplasmata</taxon>
        <taxon>Methanomassiliicoccales</taxon>
        <taxon>Methanomethylophilaceae</taxon>
        <taxon>Methanomethylophilus</taxon>
    </lineage>
</organism>
<feature type="binding site" evidence="11">
    <location>
        <position position="166"/>
    </location>
    <ligand>
        <name>ATP</name>
        <dbReference type="ChEBI" id="CHEBI:30616"/>
    </ligand>
</feature>
<dbReference type="OMA" id="KRPLVHN"/>
<name>A0A3G3IGG8_9ARCH</name>
<comment type="cofactor">
    <cofactor evidence="2 11">
        <name>Mg(2+)</name>
        <dbReference type="ChEBI" id="CHEBI:18420"/>
    </cofactor>
</comment>
<dbReference type="GO" id="GO:0000287">
    <property type="term" value="F:magnesium ion binding"/>
    <property type="evidence" value="ECO:0007669"/>
    <property type="project" value="UniProtKB-UniRule"/>
</dbReference>
<dbReference type="GO" id="GO:0005524">
    <property type="term" value="F:ATP binding"/>
    <property type="evidence" value="ECO:0007669"/>
    <property type="project" value="UniProtKB-UniRule"/>
</dbReference>
<dbReference type="PIRSF" id="PIRSF000513">
    <property type="entry name" value="Thz_kinase"/>
    <property type="match status" value="1"/>
</dbReference>
<gene>
    <name evidence="11" type="primary">thiM</name>
    <name evidence="12" type="ORF">BKD89_02965</name>
</gene>
<accession>A0A3G3IGG8</accession>
<reference evidence="12 13" key="1">
    <citation type="submission" date="2016-10" db="EMBL/GenBank/DDBJ databases">
        <title>Complete genome of the TMA-utilizing, human hosted archaeon Methanomethylophilus alvus Gen. nov, sp. nov., strain Mx-05, derived from a pure culture.</title>
        <authorList>
            <person name="Brugere J.-F."/>
            <person name="Ben Hania W."/>
            <person name="Chaudhary P.P."/>
            <person name="Gaci N."/>
            <person name="Borrel G."/>
            <person name="Cao Van Tuat L."/>
            <person name="Fardeau M.-L."/>
            <person name="Harris H.M.B."/>
            <person name="O'Toole P.W."/>
            <person name="Ollivier B."/>
        </authorList>
    </citation>
    <scope>NUCLEOTIDE SEQUENCE [LARGE SCALE GENOMIC DNA]</scope>
    <source>
        <strain evidence="12 13">Mx-05</strain>
    </source>
</reference>
<comment type="catalytic activity">
    <reaction evidence="1 11">
        <text>5-(2-hydroxyethyl)-4-methylthiazole + ATP = 4-methyl-5-(2-phosphooxyethyl)-thiazole + ADP + H(+)</text>
        <dbReference type="Rhea" id="RHEA:24212"/>
        <dbReference type="ChEBI" id="CHEBI:15378"/>
        <dbReference type="ChEBI" id="CHEBI:17957"/>
        <dbReference type="ChEBI" id="CHEBI:30616"/>
        <dbReference type="ChEBI" id="CHEBI:58296"/>
        <dbReference type="ChEBI" id="CHEBI:456216"/>
        <dbReference type="EC" id="2.7.1.50"/>
    </reaction>
</comment>
<sequence length="269" mass="27644">MAISVADMMEEVRRKRPLVHHITNYVTVNDCANVCICAGGSPVMTDEAKDLPEMVALSSAVVLNIGTLNERTVESMTIAGREANRNDVPVVLDPVGAGATSYRTSAARLLLDRVEVSVIKGNSGEIGVLAGIGGKVRGVDSVSGSDGMEAAVSALAERTGAVVAATGKTDYVSDGRTVSVMGNGSDMLETVSGTGCMVSSVIGCYVGACGTSVESVSAAISVFNIAAEKAVEGGKVFGPGSFKTKLLDSVYGLTKDDVDGSIRMELRKV</sequence>
<keyword evidence="10 11" id="KW-0784">Thiamine biosynthesis</keyword>
<evidence type="ECO:0000256" key="2">
    <source>
        <dbReference type="ARBA" id="ARBA00001946"/>
    </source>
</evidence>
<dbReference type="GeneID" id="41321396"/>
<keyword evidence="4 11" id="KW-0808">Transferase</keyword>
<keyword evidence="6 11" id="KW-0547">Nucleotide-binding</keyword>
<evidence type="ECO:0000256" key="11">
    <source>
        <dbReference type="HAMAP-Rule" id="MF_00228"/>
    </source>
</evidence>
<evidence type="ECO:0000256" key="1">
    <source>
        <dbReference type="ARBA" id="ARBA00001771"/>
    </source>
</evidence>
<dbReference type="Gene3D" id="3.40.1190.20">
    <property type="match status" value="1"/>
</dbReference>
<evidence type="ECO:0000256" key="10">
    <source>
        <dbReference type="ARBA" id="ARBA00022977"/>
    </source>
</evidence>
<keyword evidence="7 11" id="KW-0418">Kinase</keyword>
<feature type="binding site" evidence="11">
    <location>
        <position position="193"/>
    </location>
    <ligand>
        <name>substrate</name>
    </ligand>
</feature>
<dbReference type="InterPro" id="IPR029056">
    <property type="entry name" value="Ribokinase-like"/>
</dbReference>
<evidence type="ECO:0000256" key="5">
    <source>
        <dbReference type="ARBA" id="ARBA00022723"/>
    </source>
</evidence>
<dbReference type="Pfam" id="PF02110">
    <property type="entry name" value="HK"/>
    <property type="match status" value="1"/>
</dbReference>
<proteinExistence type="inferred from homology"/>
<evidence type="ECO:0000256" key="6">
    <source>
        <dbReference type="ARBA" id="ARBA00022741"/>
    </source>
</evidence>
<dbReference type="HAMAP" id="MF_00228">
    <property type="entry name" value="Thz_kinase"/>
    <property type="match status" value="1"/>
</dbReference>
<dbReference type="AlphaFoldDB" id="A0A3G3IGG8"/>
<keyword evidence="8 11" id="KW-0067">ATP-binding</keyword>
<dbReference type="RefSeq" id="WP_048097738.1">
    <property type="nucleotide sequence ID" value="NZ_CP017686.1"/>
</dbReference>
<dbReference type="GO" id="GO:0009228">
    <property type="term" value="P:thiamine biosynthetic process"/>
    <property type="evidence" value="ECO:0007669"/>
    <property type="project" value="UniProtKB-KW"/>
</dbReference>
<dbReference type="GO" id="GO:0004417">
    <property type="term" value="F:hydroxyethylthiazole kinase activity"/>
    <property type="evidence" value="ECO:0007669"/>
    <property type="project" value="UniProtKB-UniRule"/>
</dbReference>
<feature type="binding site" evidence="11">
    <location>
        <position position="120"/>
    </location>
    <ligand>
        <name>ATP</name>
        <dbReference type="ChEBI" id="CHEBI:30616"/>
    </ligand>
</feature>
<dbReference type="NCBIfam" id="TIGR00694">
    <property type="entry name" value="thiM"/>
    <property type="match status" value="1"/>
</dbReference>
<dbReference type="EMBL" id="CP017686">
    <property type="protein sequence ID" value="AYQ54768.1"/>
    <property type="molecule type" value="Genomic_DNA"/>
</dbReference>
<evidence type="ECO:0000256" key="3">
    <source>
        <dbReference type="ARBA" id="ARBA00004868"/>
    </source>
</evidence>
<dbReference type="NCBIfam" id="NF006830">
    <property type="entry name" value="PRK09355.1"/>
    <property type="match status" value="1"/>
</dbReference>
<comment type="function">
    <text evidence="11">Catalyzes the phosphorylation of the hydroxyl group of 4-methyl-5-beta-hydroxyethylthiazole (THZ).</text>
</comment>
<dbReference type="UniPathway" id="UPA00060">
    <property type="reaction ID" value="UER00139"/>
</dbReference>
<protein>
    <recommendedName>
        <fullName evidence="11">Hydroxyethylthiazole kinase</fullName>
        <ecNumber evidence="11">2.7.1.50</ecNumber>
    </recommendedName>
    <alternativeName>
        <fullName evidence="11">4-methyl-5-beta-hydroxyethylthiazole kinase</fullName>
        <shortName evidence="11">TH kinase</shortName>
        <shortName evidence="11">Thz kinase</shortName>
    </alternativeName>
</protein>
<comment type="similarity">
    <text evidence="11">Belongs to the Thz kinase family.</text>
</comment>
<evidence type="ECO:0000313" key="13">
    <source>
        <dbReference type="Proteomes" id="UP000273278"/>
    </source>
</evidence>
<dbReference type="CDD" id="cd01170">
    <property type="entry name" value="THZ_kinase"/>
    <property type="match status" value="1"/>
</dbReference>
<evidence type="ECO:0000256" key="8">
    <source>
        <dbReference type="ARBA" id="ARBA00022840"/>
    </source>
</evidence>